<dbReference type="InterPro" id="IPR004476">
    <property type="entry name" value="RNase_II/RNase_R"/>
</dbReference>
<keyword evidence="5" id="KW-0540">Nuclease</keyword>
<dbReference type="GO" id="GO:0008859">
    <property type="term" value="F:exoribonuclease II activity"/>
    <property type="evidence" value="ECO:0007669"/>
    <property type="project" value="UniProtKB-EC"/>
</dbReference>
<evidence type="ECO:0000313" key="11">
    <source>
        <dbReference type="Proteomes" id="UP000218332"/>
    </source>
</evidence>
<feature type="domain" description="S1 motif" evidence="9">
    <location>
        <begin position="568"/>
        <end position="646"/>
    </location>
</feature>
<dbReference type="InterPro" id="IPR013223">
    <property type="entry name" value="RNase_B_OB_dom"/>
</dbReference>
<dbReference type="Proteomes" id="UP000218332">
    <property type="component" value="Unassembled WGS sequence"/>
</dbReference>
<name>A0A2A2I6R0_9GAMM</name>
<comment type="catalytic activity">
    <reaction evidence="1">
        <text>Exonucleolytic cleavage in the 3'- to 5'-direction to yield nucleoside 5'-phosphates.</text>
        <dbReference type="EC" id="3.1.13.1"/>
    </reaction>
</comment>
<keyword evidence="6" id="KW-0378">Hydrolase</keyword>
<evidence type="ECO:0000313" key="10">
    <source>
        <dbReference type="EMBL" id="PAV27068.1"/>
    </source>
</evidence>
<dbReference type="AlphaFoldDB" id="A0A2A2I6R0"/>
<dbReference type="Gene3D" id="2.40.50.140">
    <property type="entry name" value="Nucleic acid-binding proteins"/>
    <property type="match status" value="2"/>
</dbReference>
<dbReference type="EMBL" id="NMPM01000010">
    <property type="protein sequence ID" value="PAV27068.1"/>
    <property type="molecule type" value="Genomic_DNA"/>
</dbReference>
<proteinExistence type="predicted"/>
<evidence type="ECO:0000256" key="2">
    <source>
        <dbReference type="ARBA" id="ARBA00004496"/>
    </source>
</evidence>
<dbReference type="PANTHER" id="PTHR23355">
    <property type="entry name" value="RIBONUCLEASE"/>
    <property type="match status" value="1"/>
</dbReference>
<dbReference type="CDD" id="cd00164">
    <property type="entry name" value="S1_like"/>
    <property type="match status" value="2"/>
</dbReference>
<dbReference type="InterPro" id="IPR012340">
    <property type="entry name" value="NA-bd_OB-fold"/>
</dbReference>
<dbReference type="RefSeq" id="WP_095609931.1">
    <property type="nucleotide sequence ID" value="NZ_NMPM01000010.1"/>
</dbReference>
<dbReference type="PANTHER" id="PTHR23355:SF37">
    <property type="entry name" value="EXORIBONUCLEASE 2"/>
    <property type="match status" value="1"/>
</dbReference>
<dbReference type="Pfam" id="PF17876">
    <property type="entry name" value="CSD2"/>
    <property type="match status" value="1"/>
</dbReference>
<dbReference type="InterPro" id="IPR003029">
    <property type="entry name" value="S1_domain"/>
</dbReference>
<keyword evidence="4" id="KW-0963">Cytoplasm</keyword>
<keyword evidence="8" id="KW-0694">RNA-binding</keyword>
<sequence>MLNSDALSQLRQLKSDIHSERLLHTGTVKATGGKFGFVALDSGKDLFLPPDQMQRVLPGDRIEVEELEGDKGKTQGQVERLLESPLSTFVGRYVVRGKGHFVAPETPGLNHWLFIPPKARADAEAGDFIYCRISRHPVKDGKGQAEILKVLGKPDQPGIERAFTLAQFDLHEEWPAAAKQELEALNEDRVQALAGERDDRTADPFVTIDSPSTQDMDDALCAVPNATGWTLSVAIADPSALLAVDGAMEQEARRRATAIYFPGEPRPMLPEALSTQLCSLVADKPRLAMVCDLQVNNDGSLGEFKLSEAVIQSHGKLSYELVDGVIEGRTDADIQALPDAVTTSLDQLHQVAQVLRRWRESNALLSPDRADFRLRLDENRRIRQIDPATSHESHRVVEECMVAANRCAAEALATSQSQGLFITHSGVRDDRADNIRELLNQYGGDLSGVDPETPEGFRQLMREAGDLEAEVPVKAIISRQLARAELSFSSAPHQGMGLGAYTTFTSPLRKYTDFFVHRLLRAALWNGPAPAMTDDQLAELQQAQFAARQAANTLEQWLKSQYAPQLGAEPKTGHISRTTPAGFYVRLDDNGLEGFVSTREMEGKFRFDPITLRLVGNERTFQLEEPATVVFDGVDEERRQIKFKLVPAASDPVSDNKQTG</sequence>
<dbReference type="Pfam" id="PF08206">
    <property type="entry name" value="OB_RNB"/>
    <property type="match status" value="1"/>
</dbReference>
<evidence type="ECO:0000256" key="3">
    <source>
        <dbReference type="ARBA" id="ARBA00012163"/>
    </source>
</evidence>
<gene>
    <name evidence="10" type="ORF">CF392_02730</name>
</gene>
<comment type="subcellular location">
    <subcellularLocation>
        <location evidence="2">Cytoplasm</location>
    </subcellularLocation>
</comment>
<keyword evidence="11" id="KW-1185">Reference proteome</keyword>
<dbReference type="EC" id="3.1.13.1" evidence="3"/>
<dbReference type="InterPro" id="IPR001900">
    <property type="entry name" value="RNase_II/R"/>
</dbReference>
<evidence type="ECO:0000256" key="7">
    <source>
        <dbReference type="ARBA" id="ARBA00022839"/>
    </source>
</evidence>
<dbReference type="SMART" id="SM00357">
    <property type="entry name" value="CSP"/>
    <property type="match status" value="1"/>
</dbReference>
<dbReference type="PROSITE" id="PS50126">
    <property type="entry name" value="S1"/>
    <property type="match status" value="1"/>
</dbReference>
<dbReference type="GO" id="GO:0003723">
    <property type="term" value="F:RNA binding"/>
    <property type="evidence" value="ECO:0007669"/>
    <property type="project" value="UniProtKB-KW"/>
</dbReference>
<evidence type="ECO:0000256" key="4">
    <source>
        <dbReference type="ARBA" id="ARBA00022490"/>
    </source>
</evidence>
<dbReference type="NCBIfam" id="TIGR00358">
    <property type="entry name" value="3_prime_RNase"/>
    <property type="match status" value="1"/>
</dbReference>
<dbReference type="GO" id="GO:0006402">
    <property type="term" value="P:mRNA catabolic process"/>
    <property type="evidence" value="ECO:0007669"/>
    <property type="project" value="TreeGrafter"/>
</dbReference>
<dbReference type="GO" id="GO:0005829">
    <property type="term" value="C:cytosol"/>
    <property type="evidence" value="ECO:0007669"/>
    <property type="project" value="UniProtKB-ARBA"/>
</dbReference>
<evidence type="ECO:0000256" key="8">
    <source>
        <dbReference type="ARBA" id="ARBA00022884"/>
    </source>
</evidence>
<dbReference type="InterPro" id="IPR040476">
    <property type="entry name" value="CSD2"/>
</dbReference>
<reference evidence="10 11" key="1">
    <citation type="submission" date="2017-07" db="EMBL/GenBank/DDBJ databases">
        <title>Tamlnaduibacter salinus (Mi-7) genome sequencing.</title>
        <authorList>
            <person name="Verma A."/>
            <person name="Krishnamurthi S."/>
        </authorList>
    </citation>
    <scope>NUCLEOTIDE SEQUENCE [LARGE SCALE GENOMIC DNA]</scope>
    <source>
        <strain evidence="10 11">Mi-7</strain>
    </source>
</reference>
<protein>
    <recommendedName>
        <fullName evidence="3">exoribonuclease II</fullName>
        <ecNumber evidence="3">3.1.13.1</ecNumber>
    </recommendedName>
</protein>
<dbReference type="Pfam" id="PF00773">
    <property type="entry name" value="RNB"/>
    <property type="match status" value="1"/>
</dbReference>
<organism evidence="10 11">
    <name type="scientific">Tamilnaduibacter salinus</name>
    <dbReference type="NCBI Taxonomy" id="1484056"/>
    <lineage>
        <taxon>Bacteria</taxon>
        <taxon>Pseudomonadati</taxon>
        <taxon>Pseudomonadota</taxon>
        <taxon>Gammaproteobacteria</taxon>
        <taxon>Pseudomonadales</taxon>
        <taxon>Marinobacteraceae</taxon>
        <taxon>Tamilnaduibacter</taxon>
    </lineage>
</organism>
<comment type="caution">
    <text evidence="10">The sequence shown here is derived from an EMBL/GenBank/DDBJ whole genome shotgun (WGS) entry which is preliminary data.</text>
</comment>
<keyword evidence="7 10" id="KW-0269">Exonuclease</keyword>
<evidence type="ECO:0000256" key="6">
    <source>
        <dbReference type="ARBA" id="ARBA00022801"/>
    </source>
</evidence>
<dbReference type="SUPFAM" id="SSF50249">
    <property type="entry name" value="Nucleic acid-binding proteins"/>
    <property type="match status" value="4"/>
</dbReference>
<evidence type="ECO:0000256" key="1">
    <source>
        <dbReference type="ARBA" id="ARBA00001849"/>
    </source>
</evidence>
<evidence type="ECO:0000259" key="9">
    <source>
        <dbReference type="PROSITE" id="PS50126"/>
    </source>
</evidence>
<dbReference type="InterPro" id="IPR011129">
    <property type="entry name" value="CSD"/>
</dbReference>
<dbReference type="Pfam" id="PF00575">
    <property type="entry name" value="S1"/>
    <property type="match status" value="1"/>
</dbReference>
<evidence type="ECO:0000256" key="5">
    <source>
        <dbReference type="ARBA" id="ARBA00022722"/>
    </source>
</evidence>
<accession>A0A2A2I6R0</accession>
<dbReference type="SMART" id="SM00955">
    <property type="entry name" value="RNB"/>
    <property type="match status" value="1"/>
</dbReference>
<dbReference type="InterPro" id="IPR050180">
    <property type="entry name" value="RNR_Ribonuclease"/>
</dbReference>